<protein>
    <submittedName>
        <fullName evidence="1">Uncharacterized protein</fullName>
    </submittedName>
</protein>
<accession>A0ACB8WGX6</accession>
<keyword evidence="2" id="KW-1185">Reference proteome</keyword>
<gene>
    <name evidence="1" type="ORF">L3Q82_008132</name>
</gene>
<evidence type="ECO:0000313" key="2">
    <source>
        <dbReference type="Proteomes" id="UP000831701"/>
    </source>
</evidence>
<name>A0ACB8WGX6_9TELE</name>
<proteinExistence type="predicted"/>
<evidence type="ECO:0000313" key="1">
    <source>
        <dbReference type="EMBL" id="KAI3367091.1"/>
    </source>
</evidence>
<reference evidence="1" key="1">
    <citation type="submission" date="2022-04" db="EMBL/GenBank/DDBJ databases">
        <title>Jade perch genome.</title>
        <authorList>
            <person name="Chao B."/>
        </authorList>
    </citation>
    <scope>NUCLEOTIDE SEQUENCE</scope>
    <source>
        <strain evidence="1">CB-2022</strain>
    </source>
</reference>
<dbReference type="Proteomes" id="UP000831701">
    <property type="component" value="Chromosome 9"/>
</dbReference>
<organism evidence="1 2">
    <name type="scientific">Scortum barcoo</name>
    <name type="common">barcoo grunter</name>
    <dbReference type="NCBI Taxonomy" id="214431"/>
    <lineage>
        <taxon>Eukaryota</taxon>
        <taxon>Metazoa</taxon>
        <taxon>Chordata</taxon>
        <taxon>Craniata</taxon>
        <taxon>Vertebrata</taxon>
        <taxon>Euteleostomi</taxon>
        <taxon>Actinopterygii</taxon>
        <taxon>Neopterygii</taxon>
        <taxon>Teleostei</taxon>
        <taxon>Neoteleostei</taxon>
        <taxon>Acanthomorphata</taxon>
        <taxon>Eupercaria</taxon>
        <taxon>Centrarchiformes</taxon>
        <taxon>Terapontoidei</taxon>
        <taxon>Terapontidae</taxon>
        <taxon>Scortum</taxon>
    </lineage>
</organism>
<sequence>MSVEPHEGNSQSEASSPAEDVKDPFMASKKKQKGMVFHQEGPTRPAGDPPPACFVLPKPGKASKGRMEQSTCVTNKEVGVMGKPNMYPSKESIRTSAGLPAGKPHGSSNPQSDNLSPDSICKGIRVTLDNNSMWNEFFRCKTEMILTKQGSRMFPYCRFHISGLEPLKKYSLIMDIQPLDNNQYKWTGNSWQVAGKAECHVKGQPFAHPDSPSTGQHWIQNPVSFYKLKLTNNILDQEGNTILHPMHRYLPRLHVVQTDEAPKDIKLNGPRVITFTFPQTEFMAVTAYQNSRFSQLKVDYNPFAKGLKEDRSSSWGLKLKLNSSKDSHKDGGTTTNELHPVKKSLKSLLASHRPRTIKAAESKPSVSSDLWKISKDQSVAKDAGESSRNSHPPQKLFSELIREAHVSLQRCNLEQLGKDSSTSERTEETNTGTTALKSNKQDVSKKGSTSITKHCEISPANKAVVQTSSVDSHHRHKPDTQSELTVKHHKRPVPLPLPALALFLKQHSAKSKKAKSKPDFPSSALPSESLSGSQSSAEASAHQPSDHADKASVSSKNLTGDITKSDDHTSGQTCADLHPDEMVLNVTGQAVETSHQPSSPSCPDAVATTDPEGPSMDDFLVSVSVTGSPEPTVPDDTPVLPNSDQPLCVLGTSISTSSSSPILSLAPNSPQTPTITESSTLPSDCPTMKSDFLLPDPECPSFGFEPLSPGSSPEPLPSLPVTTPSDPEPQILSTSSCTPPPDSASSFQENEQSLPFPAELSPLALQLPLSPTFSSLDGEGLSPTPSIADLVHFFSTDGDLGMGVDFSNTEAVTVPCPPPSTVETNVHDTSQQVQPANKPCKRKRKSSRRKLAKTDMDSTYTSMQPNLEEVEEQLFISFTSKKIKNQNSFQEALKLHIVDSSEGSQPQATPEGHLEQTTKEPENGLKDLIGFEKILLRDLKLMRHRQVIHPVLQEVGLKMNLLDPTLAIDLQYLGVRLPIPPPGVSLEPLTQELPPTHGVSAAFVSRTGKTNDLTQIKGWREKFSPSEAPFTPAAAKPEAGPSSDLQKKNLSAFCSDMLDEYLENEGKLIDQRAASFSPPVVEPVVYELPARSTSYVRTLDSILKKQTVGSPTSDLISGFVPPSRRPRVNLKGSRTSRRESAKQKSLKHNKHATPVLSPADSNLHPKQSAVQISDAPPPSEHTAPLTGPHKTKKHHLKARTSSLYPQPPTIKRRRKLKPKTSSRTLSPSRSTGPRPGVSEDMAPLESDSELGAAFDASDGRPVMTRTLLKQKDLEDGVVWTGRPRTSVTEERAAIALSSLFTLMGFVSENPTAPIQLVRRRAPPCLNEFCRLGCVCSSLSHCSRISHCGRPACMLGCSCLKQKVVLLKNLDGSDSSPSHHGNTKKRKRKRRMKMAYILKEADSVSQPAERVRTLWKRDSRDLDPDPIHERQEDVSSCARVRGYRGKKSRKQRQKETSKEVKSKGARLKPLKQRDLTLQDSKTKASSPPAAGESGQPAPPDLPPSPSAEPVSKPSKRLIILAECKWTSDGERSHVLKKLCERMAQDQLDEPFWIKNYLISPISQTVEESDADRCTQYKIHISRPNVERQKPAAPGKPRGHPREARDQQVHLKEVVREVEPVEDWQREVKEEEVEPVEDWQREVEEEVGPTEDWQQEVEEGDVEEEAGLTVHQVHDGRESSREKMKVRTQKKKERVCMALPFLTGISPAGFLSANRKQPGGTEHLVEVNGKLYPLAKIQLGKMGALHPANRLAAYLTGRVGSNRKQQGSSSAPPQSQSSAPTPPNCSSNSSVVPGLAPTPPPRAQPTAHRAPNPPTVIQPAAVKLAQSAASSDRPAGEKPDGVGSRLVAVTMVYPHPTGHHQVRATPSSTPMTGLKDLIGFEKILLRDLKLMRHRQVIHPVLQEVGLKMNLLDPTLAIDLQYLGVRLPIPPPGVSLEPLTQELPPTHGVSAAFVSRTGKTNDLTQIKGWREKFSPSEAPFTPAAAKPEAGPSSDLQKKNLSAFCSDMLDEYLENEGKLIDQRAASFSPPVVEPVVYELPARSTSYVRTLDSILKKQTVGSPTSDLISGFVPPSRRPRVNLKGSRTSRRESAKQKSLKHNKHATPVLSPADSNLHPKQSAVQISDAPPPSEHTAPLTGPHKTKKHHLKARTSSLYPQPPTIKRRRKLKPKTSSRTLSPSRSTGPRPGVSEDMAPLESDSELGAAFDASDGRPVMTRTLLKQKDLEDGVVWTGRPRTSVTEERAAIALSSLFTLMGFVSENPTAPIQLVRRRAPPCLNEFCRLGCVCSSLSHCSRISHCGRPACMLGCSCLKQKVVLLKNLDGSDSSPSHHGNTKKRKRKRRMKMAYILKEADSVSQPAERVRTLWKRDSRDLDPDPIHERQEDVSSCARVRGYRGKKSRKQRQKETSKEVKSKGARLKPLKQRDLTLQDSKTKASSPPAAGESGQPAPPDLPPSPSAEPVSKPSKRLIILAECKWTSDGERSHVLKKLCERMAQDQLDEPFWIKNYLISPISQTVEESDADRCTQYKIHISRPNVERQKPAAPGKPRGHPREARDQQVHLKEVVREVEPVEDWQREVKEEEVEPVEDWQREVEEEVGPTEDWQQEVEEGDVEEEAGLTVHQVHDGRESSREKMKVRTQKKKERVCMALPFLTGISPAGFLSANRKQPGGTEHLVEVNGKLYPLAKIQLGKMGALHPANRLAAYLTGRVGSNRKQQGSSSAPPQSQSSAPTPPNCSSNSSVVPGLAPTPPPRAQPTAHREPRTPPQPAAVKLAQSAASSDRPAGEKPDGVGSRLVAVTMVYPHPTGHHQVRATPSSTPMTAVTVTASCFKHYVLKTVLIMETVQEHHNKNSRVSVSVAPPVDPKSSQLLMIQVPGPRGKLPVPGLRLPQCPPPPLANSQRMFLKPVQAAPGVQYYRKPDGKLVQLVPISQLRSANPNPSAQRAQARSRSSPLITALKPPPRPPTKVVTAKGAFTILQPPPSTTPVNFISLKPSTGQGAELGVKTVTVSSASVGPSGVLIPQSDTPPIYTPAGTPHLTPPLPPALAQTELTAAPVPCPEPELASNLQDLDIICVDDVEAFVTMETRHVRKVLEKQRRGELLQLLEGLRREVGLKEEKTSKIFTLTKVIEELRMTETHLMKKKSALMKRRDEYLSTIIPTEESRGQRSHRRDTGSADVTEVVSLSDETDGLKDSSSDEERAISKTTGSDEIKLTCGGGERFHGDGGEQSAGCSSDEAAEDLEERGRRAHREIQTLESETKRLKSLKVCLNQQRNAYIREISKRSGESEQRILRKLQHLSSKQREEQERCQTANQLPVAAGGLASELTTAGDDVINASFHLQRQTPQAPPTAASAPPTSTPVQQTDGRRVLQASKPAPAPPGVSHNTSVLRNKQRTVPNILSRSKNPTLPSTLHSATVEASPSVQVPSEVLSLVGTALPGQPVLTLSPLMVRPTVLQTSSTPGVASVTLNLPAPTNQQIHLTSLPCPPTGKIYSSSAPLTVTNLTATNFNTLLQLVVPPPTTQQQQTQPPPLQQQQVPAPLPAPPPVLVVSGGSSLSSDQIRDQDQLPSRTNPVPESRPPPRRPASGSCAGLSAEVTLAGRPGQDPDNESLTSLLNEIVFLNQQPVTTATTAGVLLPRRSTSEAGPWWEGAAVGGAKKQEQEHSRWLLQPDSDSDGTVTMKTEEAGLNNHTATTESESEFRPANGTAAGGVLAPPPLLQMKVGGAKVADPTCSDGAAGTGRGGGGRRDLEADAEAVRSALCPRCGGGIRCGTAAAPEPVTSPEPGPGPGPGPAQLKPPARRGAARRQHDGSGGAESDRQPLRDAASPAANSAMTAEGSGTIRSRIKNLLRSPSIKLRRRSGTARHKEDLSGKVTLEKVLGITAPGNRALACDARTGLLAYPAGDMSLRSGPGPVLRGRAMRSPNPGLVMQISPVLLCVVVLLNPRKNKQHHIFNSSRKAITTLAFSPDGKYVVTGESGHMPAVRVWEVSERLQVAELQEHKYGVACVAFSPNGKYIVSVGYQHDMMVNVWNWKKNVVVAANKVSSKVTAVSFSDDSSYFVTAGNRHVKFWYLDHAKTSKVLTSVNATVPLLGRSGLLGELRNNFFSDVACGRGRQASSTFCITSSGLLCEFNDRRLLDKWVELRTSQATCLSVTDELIFCGCSDGTVRAFSPVNLHFLCTLPRPHCLGADIASMVEASQLFSCRSEARYPDTVAVTYDPTNRWLSCVYNDHSVYVWDVRDLRDPRRAGKLYGKLGALPLLLCVEPGEGGGGGEARLPPGSFLSCSSDNTIRLWNIDNVLNRNILSHDLHKVIYVDDNISNLLDTESATVASGNTEKAGSSGSDGPPTDQSRAGIRTLRVSPDGQHLASGDRMGVLRIHNLDSFEEIMNVQAHDSEILCLEFSKPDTGLQLLATASRDRLIHVLDAGTEYSLVQTLDEHSSSITAVRFAANEGKVRMISCGADKSVYFRTAQQAEEGLEFTRTHHVVRKTTLYDMDVEPTRKYAAVGCQDRSIRIFNISNGKQKKLYKGSQGEDGTLIKVQIDPSGLYIATSCSDKNISIFDFYSGECVATMFGHSEIVTGLKFSSDCRHLITVSGDSCIFVWRLSPELTIRMRQRVADLRPPSSTLNSQNAPQQKVVNLSSRETSSPRVVTMSSDSDKEEEEEEELRCPYVVTAGGLRGETGLSEEKLDSLDCRDSRKEVSGGRLPRRRWSRRTGSADGVLMVKSMLDLRLLDSFSPDRQEERQEEQEEVKTHPLDGSGSPAQRRRNQGVEAGLHRTDQELGSTISLQVTTAWVDDDELRTNQRPDFIQLSNQSPDREELVLYPDQWEDRVSLAGSEFHVKEVCPAAGGRHDKPSPDSGCSLGFNSSMSSPVRPTGDDSEPLSVDGNSSELEMEEEEEDEEEAGGRGGGGAGCGASQLVPQTPDQEAFLKEHFVTLADLSGSGSPSRASHSSSESLSISSRFLSQNAVGSRTVLPLPCRTTGGGAGGEVKACPLVSEVRPLMEQNQNRTQDRKVSWNKDQTQKLQDQAQSQISTNQDQTQPPQSQQGPDQPKVRVEEEEETSSAMQAHRPSPLKKKVQTAVESRRNLGPTARAAASHLNSSSGLRKAQSVQSLLLSDTGDSSASQSTSCPSREVPPQMLLPPQRPTTLPSSPRRPLSIAPPTPQRPSPASPRSPQQETAPSTPHAAAPPAVSTPRKSSSSSSSTALAPRSYMSPTASSMAKMSRSVSVGDGLNIPDPPEDPSSSSLSSSSSTVTVTSSSQVKETPPPLVAVVPSNAALATPPHAAVVPVVVTSSLSLGNQGNQTAPPSRGLQARVPGSSRSLPDKPSLASFSPLPSYLSSSARPPPVSVSPLTPPQQDEEPQTPAGGAVEQRDDAGPGAPAPPFTFILLFITPPPPPPPLPSRRVSGSSSDGSAPDQRQMAVILSEAFQAMRAELDCLPLGTPSMLGVEGGLGGAGEVKTAALLEEYSLLLLQAVHRRINTQHSD</sequence>
<comment type="caution">
    <text evidence="1">The sequence shown here is derived from an EMBL/GenBank/DDBJ whole genome shotgun (WGS) entry which is preliminary data.</text>
</comment>
<dbReference type="EMBL" id="CM041539">
    <property type="protein sequence ID" value="KAI3367091.1"/>
    <property type="molecule type" value="Genomic_DNA"/>
</dbReference>